<keyword evidence="3 6" id="KW-0812">Transmembrane</keyword>
<dbReference type="InterPro" id="IPR003740">
    <property type="entry name" value="YitT"/>
</dbReference>
<feature type="transmembrane region" description="Helical" evidence="6">
    <location>
        <begin position="41"/>
        <end position="69"/>
    </location>
</feature>
<comment type="subcellular location">
    <subcellularLocation>
        <location evidence="1">Cell membrane</location>
        <topology evidence="1">Multi-pass membrane protein</topology>
    </subcellularLocation>
</comment>
<feature type="transmembrane region" description="Helical" evidence="6">
    <location>
        <begin position="145"/>
        <end position="166"/>
    </location>
</feature>
<comment type="caution">
    <text evidence="7">The sequence shown here is derived from an EMBL/GenBank/DDBJ whole genome shotgun (WGS) entry which is preliminary data.</text>
</comment>
<feature type="transmembrane region" description="Helical" evidence="6">
    <location>
        <begin position="172"/>
        <end position="189"/>
    </location>
</feature>
<feature type="transmembrane region" description="Helical" evidence="6">
    <location>
        <begin position="107"/>
        <end position="125"/>
    </location>
</feature>
<keyword evidence="2" id="KW-1003">Cell membrane</keyword>
<dbReference type="InterPro" id="IPR051461">
    <property type="entry name" value="UPF0750_membrane"/>
</dbReference>
<organism evidence="7 8">
    <name type="scientific">Bowmanella pacifica</name>
    <dbReference type="NCBI Taxonomy" id="502051"/>
    <lineage>
        <taxon>Bacteria</taxon>
        <taxon>Pseudomonadati</taxon>
        <taxon>Pseudomonadota</taxon>
        <taxon>Gammaproteobacteria</taxon>
        <taxon>Alteromonadales</taxon>
        <taxon>Alteromonadaceae</taxon>
        <taxon>Bowmanella</taxon>
    </lineage>
</organism>
<reference evidence="7" key="2">
    <citation type="submission" date="2020-09" db="EMBL/GenBank/DDBJ databases">
        <authorList>
            <person name="Sun Q."/>
            <person name="Zhou Y."/>
        </authorList>
    </citation>
    <scope>NUCLEOTIDE SEQUENCE</scope>
    <source>
        <strain evidence="7">CGMCC 1.7086</strain>
    </source>
</reference>
<sequence length="207" mass="22465">MQIPAHKIYEDAIALLVASLFVAIGVLFFKTTGLVTGGTSGMALIGAYLSPAGFGVWFFVLNLPFYFLAWRELGPRFTFNTFLAVSLVSVLTDYLHLALSIDKVHPLFAVIAGGGLIGTGLLILFRHQASLGGVGILAYYLQQKYKLRAGTFQLVVDCLILAVAAFCFDWTAVIYSVLGAVIINMLLTINHKPGRYQALVDMAQQAN</sequence>
<evidence type="ECO:0000313" key="7">
    <source>
        <dbReference type="EMBL" id="GGO70419.1"/>
    </source>
</evidence>
<keyword evidence="5 6" id="KW-0472">Membrane</keyword>
<proteinExistence type="predicted"/>
<dbReference type="AlphaFoldDB" id="A0A917YYM9"/>
<evidence type="ECO:0000256" key="5">
    <source>
        <dbReference type="ARBA" id="ARBA00023136"/>
    </source>
</evidence>
<keyword evidence="8" id="KW-1185">Reference proteome</keyword>
<evidence type="ECO:0000256" key="1">
    <source>
        <dbReference type="ARBA" id="ARBA00004651"/>
    </source>
</evidence>
<protein>
    <submittedName>
        <fullName evidence="7">Membrane protein</fullName>
    </submittedName>
</protein>
<keyword evidence="4 6" id="KW-1133">Transmembrane helix</keyword>
<dbReference type="GO" id="GO:0005886">
    <property type="term" value="C:plasma membrane"/>
    <property type="evidence" value="ECO:0007669"/>
    <property type="project" value="UniProtKB-SubCell"/>
</dbReference>
<evidence type="ECO:0000256" key="6">
    <source>
        <dbReference type="SAM" id="Phobius"/>
    </source>
</evidence>
<dbReference type="PANTHER" id="PTHR33545:SF5">
    <property type="entry name" value="UPF0750 MEMBRANE PROTEIN YITT"/>
    <property type="match status" value="1"/>
</dbReference>
<evidence type="ECO:0000256" key="3">
    <source>
        <dbReference type="ARBA" id="ARBA00022692"/>
    </source>
</evidence>
<dbReference type="Pfam" id="PF02588">
    <property type="entry name" value="YitT_membrane"/>
    <property type="match status" value="1"/>
</dbReference>
<dbReference type="EMBL" id="BMLS01000003">
    <property type="protein sequence ID" value="GGO70419.1"/>
    <property type="molecule type" value="Genomic_DNA"/>
</dbReference>
<reference evidence="7" key="1">
    <citation type="journal article" date="2014" name="Int. J. Syst. Evol. Microbiol.">
        <title>Complete genome sequence of Corynebacterium casei LMG S-19264T (=DSM 44701T), isolated from a smear-ripened cheese.</title>
        <authorList>
            <consortium name="US DOE Joint Genome Institute (JGI-PGF)"/>
            <person name="Walter F."/>
            <person name="Albersmeier A."/>
            <person name="Kalinowski J."/>
            <person name="Ruckert C."/>
        </authorList>
    </citation>
    <scope>NUCLEOTIDE SEQUENCE</scope>
    <source>
        <strain evidence="7">CGMCC 1.7086</strain>
    </source>
</reference>
<dbReference type="Proteomes" id="UP000606935">
    <property type="component" value="Unassembled WGS sequence"/>
</dbReference>
<evidence type="ECO:0000256" key="4">
    <source>
        <dbReference type="ARBA" id="ARBA00022989"/>
    </source>
</evidence>
<evidence type="ECO:0000313" key="8">
    <source>
        <dbReference type="Proteomes" id="UP000606935"/>
    </source>
</evidence>
<dbReference type="PANTHER" id="PTHR33545">
    <property type="entry name" value="UPF0750 MEMBRANE PROTEIN YITT-RELATED"/>
    <property type="match status" value="1"/>
</dbReference>
<feature type="transmembrane region" description="Helical" evidence="6">
    <location>
        <begin position="81"/>
        <end position="101"/>
    </location>
</feature>
<accession>A0A917YYM9</accession>
<feature type="transmembrane region" description="Helical" evidence="6">
    <location>
        <begin position="12"/>
        <end position="29"/>
    </location>
</feature>
<evidence type="ECO:0000256" key="2">
    <source>
        <dbReference type="ARBA" id="ARBA00022475"/>
    </source>
</evidence>
<gene>
    <name evidence="7" type="ORF">GCM10010982_23870</name>
</gene>
<dbReference type="RefSeq" id="WP_188695178.1">
    <property type="nucleotide sequence ID" value="NZ_BMLS01000003.1"/>
</dbReference>
<name>A0A917YYM9_9ALTE</name>